<keyword evidence="2" id="KW-1185">Reference proteome</keyword>
<gene>
    <name evidence="1" type="ORF">N3K66_007962</name>
</gene>
<reference evidence="1" key="1">
    <citation type="submission" date="2022-10" db="EMBL/GenBank/DDBJ databases">
        <title>Complete Genome of Trichothecium roseum strain YXFP-22015, a Plant Pathogen Isolated from Citrus.</title>
        <authorList>
            <person name="Wang Y."/>
            <person name="Zhu L."/>
        </authorList>
    </citation>
    <scope>NUCLEOTIDE SEQUENCE</scope>
    <source>
        <strain evidence="1">YXFP-22015</strain>
    </source>
</reference>
<protein>
    <submittedName>
        <fullName evidence="1">Uncharacterized protein</fullName>
    </submittedName>
</protein>
<organism evidence="1 2">
    <name type="scientific">Trichothecium roseum</name>
    <dbReference type="NCBI Taxonomy" id="47278"/>
    <lineage>
        <taxon>Eukaryota</taxon>
        <taxon>Fungi</taxon>
        <taxon>Dikarya</taxon>
        <taxon>Ascomycota</taxon>
        <taxon>Pezizomycotina</taxon>
        <taxon>Sordariomycetes</taxon>
        <taxon>Hypocreomycetidae</taxon>
        <taxon>Hypocreales</taxon>
        <taxon>Hypocreales incertae sedis</taxon>
        <taxon>Trichothecium</taxon>
    </lineage>
</organism>
<evidence type="ECO:0000313" key="2">
    <source>
        <dbReference type="Proteomes" id="UP001163324"/>
    </source>
</evidence>
<comment type="caution">
    <text evidence="1">The sequence shown here is derived from an EMBL/GenBank/DDBJ whole genome shotgun (WGS) entry which is preliminary data.</text>
</comment>
<name>A0ACC0UT97_9HYPO</name>
<dbReference type="EMBL" id="CM047947">
    <property type="protein sequence ID" value="KAI9896940.1"/>
    <property type="molecule type" value="Genomic_DNA"/>
</dbReference>
<proteinExistence type="predicted"/>
<accession>A0ACC0UT97</accession>
<dbReference type="Proteomes" id="UP001163324">
    <property type="component" value="Chromosome 8"/>
</dbReference>
<sequence length="272" mass="28292">MLYSKVVLAALVGLAAAAPQRGGDDKPKPPHPPGPIHEARELAPCQVDADCRDNTVCLKVDGKKVCAAPGHIARDAPPPPPPQGNPPPHGNPPPQGHAARNAPPPPPPAGKPPRPGNGGHAARQAPPPPPPQDNHPPHGHAARDAPPPPPQGNPPPHGNPPPQGHAARDAPPPPPPPPPHGNPPPQGHAARDAPLLLPRLASPPPRQWRPRRSPGPSPRGVQEQQGLPQGPEVPAGRRQVDLCLRGSRHAALGALRWHGECHVRVSGLDIRF</sequence>
<evidence type="ECO:0000313" key="1">
    <source>
        <dbReference type="EMBL" id="KAI9896940.1"/>
    </source>
</evidence>